<dbReference type="GO" id="GO:0009279">
    <property type="term" value="C:cell outer membrane"/>
    <property type="evidence" value="ECO:0007669"/>
    <property type="project" value="UniProtKB-SubCell"/>
</dbReference>
<evidence type="ECO:0000256" key="3">
    <source>
        <dbReference type="ARBA" id="ARBA00023237"/>
    </source>
</evidence>
<comment type="subcellular location">
    <subcellularLocation>
        <location evidence="1">Cell outer membrane</location>
    </subcellularLocation>
</comment>
<dbReference type="Pfam" id="PF14905">
    <property type="entry name" value="OMP_b-brl_3"/>
    <property type="match status" value="1"/>
</dbReference>
<reference evidence="6 7" key="1">
    <citation type="journal article" date="2016" name="Nat. Commun.">
        <title>Thousands of microbial genomes shed light on interconnected biogeochemical processes in an aquifer system.</title>
        <authorList>
            <person name="Anantharaman K."/>
            <person name="Brown C.T."/>
            <person name="Hug L.A."/>
            <person name="Sharon I."/>
            <person name="Castelle C.J."/>
            <person name="Probst A.J."/>
            <person name="Thomas B.C."/>
            <person name="Singh A."/>
            <person name="Wilkins M.J."/>
            <person name="Karaoz U."/>
            <person name="Brodie E.L."/>
            <person name="Williams K.H."/>
            <person name="Hubbard S.S."/>
            <person name="Banfield J.F."/>
        </authorList>
    </citation>
    <scope>NUCLEOTIDE SEQUENCE [LARGE SCALE GENOMIC DNA]</scope>
</reference>
<evidence type="ECO:0000256" key="4">
    <source>
        <dbReference type="SAM" id="MobiDB-lite"/>
    </source>
</evidence>
<sequence length="561" mass="65414">NVGLNDKYGGDFLINYRGTIYTAYMSINYNNWSFSGEGESENRTYNGDTTSYILSRGTSSFRHNPFGLRGGIDLNLSTQNRLSLGGQYSKRSMSRTSNNDHDEWTDPGNIHDIYISQDSSQHSHDFYSLNADYVHHFMPKDHDLSAQVDITRRHSREESWYELVDANNSIFDGQLSSEETPATILRLKFDYTLPFNKNNKFETGYQSRINRSGATYDVYTYDTLVRDYLFNPEYSNTTDYEREIHSLYGLYSGKYGNLGYQGGLRGEYENRKIELIGENAIYPIDHVDYFPTVHVSYQFTGGHQLMASYARRIERARMWWLEPFLTWMDANNVRRGNPALRPENIDSYELGFQTLIGRSSLSIEAYHRITHNKVEQTSILYDDDIILRTVENIGTDYSTGIELMMDLKFLKWWNPNLMLNLYDYRIHGELYEEPIAREDMNWGLRLNNEFKPFENTKIQLNGRYSSPSITAQGERSGFFMTDAAIKQEFFGRRLTATLQVRDLLGSVAHENTTESSDFYSHSSFTRESPVIMLNISYNFNDYKPKRREENNQIEVESIEEY</sequence>
<keyword evidence="3" id="KW-0998">Cell outer membrane</keyword>
<feature type="region of interest" description="Disordered" evidence="4">
    <location>
        <begin position="85"/>
        <end position="104"/>
    </location>
</feature>
<dbReference type="InterPro" id="IPR041700">
    <property type="entry name" value="OMP_b-brl_3"/>
</dbReference>
<evidence type="ECO:0000256" key="1">
    <source>
        <dbReference type="ARBA" id="ARBA00004442"/>
    </source>
</evidence>
<gene>
    <name evidence="6" type="ORF">A2Y85_04915</name>
</gene>
<comment type="caution">
    <text evidence="6">The sequence shown here is derived from an EMBL/GenBank/DDBJ whole genome shotgun (WGS) entry which is preliminary data.</text>
</comment>
<proteinExistence type="predicted"/>
<feature type="domain" description="Outer membrane protein beta-barrel" evidence="5">
    <location>
        <begin position="135"/>
        <end position="537"/>
    </location>
</feature>
<dbReference type="Gene3D" id="2.40.170.20">
    <property type="entry name" value="TonB-dependent receptor, beta-barrel domain"/>
    <property type="match status" value="1"/>
</dbReference>
<name>A0A1F4UE59_UNCW3</name>
<dbReference type="SUPFAM" id="SSF56935">
    <property type="entry name" value="Porins"/>
    <property type="match status" value="1"/>
</dbReference>
<dbReference type="AlphaFoldDB" id="A0A1F4UE59"/>
<protein>
    <recommendedName>
        <fullName evidence="5">Outer membrane protein beta-barrel domain-containing protein</fullName>
    </recommendedName>
</protein>
<keyword evidence="2" id="KW-0472">Membrane</keyword>
<dbReference type="EMBL" id="MEUM01000032">
    <property type="protein sequence ID" value="OGC43209.1"/>
    <property type="molecule type" value="Genomic_DNA"/>
</dbReference>
<evidence type="ECO:0000313" key="6">
    <source>
        <dbReference type="EMBL" id="OGC43209.1"/>
    </source>
</evidence>
<evidence type="ECO:0000256" key="2">
    <source>
        <dbReference type="ARBA" id="ARBA00023136"/>
    </source>
</evidence>
<organism evidence="6 7">
    <name type="scientific">candidate division WOR-3 bacterium RBG_13_43_14</name>
    <dbReference type="NCBI Taxonomy" id="1802590"/>
    <lineage>
        <taxon>Bacteria</taxon>
        <taxon>Bacteria division WOR-3</taxon>
    </lineage>
</organism>
<dbReference type="InterPro" id="IPR036942">
    <property type="entry name" value="Beta-barrel_TonB_sf"/>
</dbReference>
<evidence type="ECO:0000313" key="7">
    <source>
        <dbReference type="Proteomes" id="UP000177025"/>
    </source>
</evidence>
<dbReference type="Proteomes" id="UP000177025">
    <property type="component" value="Unassembled WGS sequence"/>
</dbReference>
<feature type="non-terminal residue" evidence="6">
    <location>
        <position position="1"/>
    </location>
</feature>
<evidence type="ECO:0000259" key="5">
    <source>
        <dbReference type="Pfam" id="PF14905"/>
    </source>
</evidence>
<accession>A0A1F4UE59</accession>